<dbReference type="PANTHER" id="PTHR36933">
    <property type="entry name" value="SLL0788 PROTEIN"/>
    <property type="match status" value="1"/>
</dbReference>
<evidence type="ECO:0000256" key="1">
    <source>
        <dbReference type="SAM" id="SignalP"/>
    </source>
</evidence>
<gene>
    <name evidence="3" type="ORF">J3492_04945</name>
</gene>
<keyword evidence="1" id="KW-0732">Signal</keyword>
<evidence type="ECO:0000259" key="2">
    <source>
        <dbReference type="Pfam" id="PF03713"/>
    </source>
</evidence>
<name>A0ABS3NMB4_9GAMM</name>
<reference evidence="3 4" key="1">
    <citation type="submission" date="2021-03" db="EMBL/GenBank/DDBJ databases">
        <authorList>
            <person name="Shang D.-D."/>
            <person name="Du Z.-J."/>
            <person name="Chen G.-J."/>
        </authorList>
    </citation>
    <scope>NUCLEOTIDE SEQUENCE [LARGE SCALE GENOMIC DNA]</scope>
    <source>
        <strain evidence="3 4">F1192</strain>
    </source>
</reference>
<keyword evidence="4" id="KW-1185">Reference proteome</keyword>
<dbReference type="RefSeq" id="WP_207990510.1">
    <property type="nucleotide sequence ID" value="NZ_JAGBKM010000006.1"/>
</dbReference>
<comment type="caution">
    <text evidence="3">The sequence shown here is derived from an EMBL/GenBank/DDBJ whole genome shotgun (WGS) entry which is preliminary data.</text>
</comment>
<dbReference type="InterPro" id="IPR012347">
    <property type="entry name" value="Ferritin-like"/>
</dbReference>
<accession>A0ABS3NMB4</accession>
<evidence type="ECO:0000313" key="4">
    <source>
        <dbReference type="Proteomes" id="UP000664554"/>
    </source>
</evidence>
<dbReference type="Gene3D" id="1.20.1260.10">
    <property type="match status" value="1"/>
</dbReference>
<dbReference type="Pfam" id="PF03713">
    <property type="entry name" value="DUF305"/>
    <property type="match status" value="1"/>
</dbReference>
<dbReference type="Proteomes" id="UP000664554">
    <property type="component" value="Unassembled WGS sequence"/>
</dbReference>
<dbReference type="InterPro" id="IPR005183">
    <property type="entry name" value="DUF305_CopM-like"/>
</dbReference>
<feature type="chain" id="PRO_5047172227" evidence="1">
    <location>
        <begin position="25"/>
        <end position="245"/>
    </location>
</feature>
<evidence type="ECO:0000313" key="3">
    <source>
        <dbReference type="EMBL" id="MBO1530557.1"/>
    </source>
</evidence>
<sequence>MKTLKNSRLAVLTVSISAALMLSACQSANETVETADVATTATTPENVAVDNAATDAHAGHDMTDEAMTAIHKEYNDSMIVMHDQMMIGMAYNDPDVAFAQGMLGHHIGAVDMAEIQLKYGTDAEMRQLAQEIIDAQQTEIKQMQTWLANNPDVAEPTPDTKAMQQAYADGMDAMHDDMMAGIADPNPDMAFARGMLPHHVGAIDMAEVQLKYGKDAEMRQLAEEVIAAQKAEIEQMQNWIATHGG</sequence>
<feature type="domain" description="DUF305" evidence="2">
    <location>
        <begin position="95"/>
        <end position="239"/>
    </location>
</feature>
<dbReference type="PROSITE" id="PS51257">
    <property type="entry name" value="PROKAR_LIPOPROTEIN"/>
    <property type="match status" value="1"/>
</dbReference>
<feature type="signal peptide" evidence="1">
    <location>
        <begin position="1"/>
        <end position="24"/>
    </location>
</feature>
<dbReference type="PANTHER" id="PTHR36933:SF1">
    <property type="entry name" value="SLL0788 PROTEIN"/>
    <property type="match status" value="1"/>
</dbReference>
<organism evidence="3 4">
    <name type="scientific">Psychrobacter coccoides</name>
    <dbReference type="NCBI Taxonomy" id="2818440"/>
    <lineage>
        <taxon>Bacteria</taxon>
        <taxon>Pseudomonadati</taxon>
        <taxon>Pseudomonadota</taxon>
        <taxon>Gammaproteobacteria</taxon>
        <taxon>Moraxellales</taxon>
        <taxon>Moraxellaceae</taxon>
        <taxon>Psychrobacter</taxon>
    </lineage>
</organism>
<protein>
    <submittedName>
        <fullName evidence="3">DUF305 domain-containing protein</fullName>
    </submittedName>
</protein>
<proteinExistence type="predicted"/>
<dbReference type="EMBL" id="JAGBKM010000006">
    <property type="protein sequence ID" value="MBO1530557.1"/>
    <property type="molecule type" value="Genomic_DNA"/>
</dbReference>